<gene>
    <name evidence="1" type="ORF">GYMLUDRAFT_164073</name>
</gene>
<name>A0A0D0BFL7_9AGAR</name>
<organism evidence="1 2">
    <name type="scientific">Collybiopsis luxurians FD-317 M1</name>
    <dbReference type="NCBI Taxonomy" id="944289"/>
    <lineage>
        <taxon>Eukaryota</taxon>
        <taxon>Fungi</taxon>
        <taxon>Dikarya</taxon>
        <taxon>Basidiomycota</taxon>
        <taxon>Agaricomycotina</taxon>
        <taxon>Agaricomycetes</taxon>
        <taxon>Agaricomycetidae</taxon>
        <taxon>Agaricales</taxon>
        <taxon>Marasmiineae</taxon>
        <taxon>Omphalotaceae</taxon>
        <taxon>Collybiopsis</taxon>
        <taxon>Collybiopsis luxurians</taxon>
    </lineage>
</organism>
<dbReference type="EMBL" id="KN834766">
    <property type="protein sequence ID" value="KIK62680.1"/>
    <property type="molecule type" value="Genomic_DNA"/>
</dbReference>
<protein>
    <submittedName>
        <fullName evidence="1">Uncharacterized protein</fullName>
    </submittedName>
</protein>
<accession>A0A0D0BFL7</accession>
<dbReference type="Proteomes" id="UP000053593">
    <property type="component" value="Unassembled WGS sequence"/>
</dbReference>
<dbReference type="HOGENOM" id="CLU_2549131_0_0_1"/>
<sequence>ALTLLCGCRQHFWSSKICVKRITAIVPVDECQYFEELVKSLLHALPEQYTEISSHVRDSFPKIRSWLDWWLRGEHASILFESQ</sequence>
<dbReference type="AlphaFoldDB" id="A0A0D0BFL7"/>
<proteinExistence type="predicted"/>
<evidence type="ECO:0000313" key="1">
    <source>
        <dbReference type="EMBL" id="KIK62680.1"/>
    </source>
</evidence>
<evidence type="ECO:0000313" key="2">
    <source>
        <dbReference type="Proteomes" id="UP000053593"/>
    </source>
</evidence>
<reference evidence="1 2" key="1">
    <citation type="submission" date="2014-04" db="EMBL/GenBank/DDBJ databases">
        <title>Evolutionary Origins and Diversification of the Mycorrhizal Mutualists.</title>
        <authorList>
            <consortium name="DOE Joint Genome Institute"/>
            <consortium name="Mycorrhizal Genomics Consortium"/>
            <person name="Kohler A."/>
            <person name="Kuo A."/>
            <person name="Nagy L.G."/>
            <person name="Floudas D."/>
            <person name="Copeland A."/>
            <person name="Barry K.W."/>
            <person name="Cichocki N."/>
            <person name="Veneault-Fourrey C."/>
            <person name="LaButti K."/>
            <person name="Lindquist E.A."/>
            <person name="Lipzen A."/>
            <person name="Lundell T."/>
            <person name="Morin E."/>
            <person name="Murat C."/>
            <person name="Riley R."/>
            <person name="Ohm R."/>
            <person name="Sun H."/>
            <person name="Tunlid A."/>
            <person name="Henrissat B."/>
            <person name="Grigoriev I.V."/>
            <person name="Hibbett D.S."/>
            <person name="Martin F."/>
        </authorList>
    </citation>
    <scope>NUCLEOTIDE SEQUENCE [LARGE SCALE GENOMIC DNA]</scope>
    <source>
        <strain evidence="1 2">FD-317 M1</strain>
    </source>
</reference>
<feature type="non-terminal residue" evidence="1">
    <location>
        <position position="1"/>
    </location>
</feature>
<dbReference type="OrthoDB" id="3046222at2759"/>
<keyword evidence="2" id="KW-1185">Reference proteome</keyword>